<gene>
    <name evidence="1" type="ORF">Tcan_10956</name>
</gene>
<dbReference type="Proteomes" id="UP000031036">
    <property type="component" value="Unassembled WGS sequence"/>
</dbReference>
<dbReference type="AlphaFoldDB" id="A0A0B2V6V7"/>
<evidence type="ECO:0000313" key="1">
    <source>
        <dbReference type="EMBL" id="KHN77248.1"/>
    </source>
</evidence>
<organism evidence="1 2">
    <name type="scientific">Toxocara canis</name>
    <name type="common">Canine roundworm</name>
    <dbReference type="NCBI Taxonomy" id="6265"/>
    <lineage>
        <taxon>Eukaryota</taxon>
        <taxon>Metazoa</taxon>
        <taxon>Ecdysozoa</taxon>
        <taxon>Nematoda</taxon>
        <taxon>Chromadorea</taxon>
        <taxon>Rhabditida</taxon>
        <taxon>Spirurina</taxon>
        <taxon>Ascaridomorpha</taxon>
        <taxon>Ascaridoidea</taxon>
        <taxon>Toxocaridae</taxon>
        <taxon>Toxocara</taxon>
    </lineage>
</organism>
<keyword evidence="2" id="KW-1185">Reference proteome</keyword>
<dbReference type="EMBL" id="JPKZ01002350">
    <property type="protein sequence ID" value="KHN77248.1"/>
    <property type="molecule type" value="Genomic_DNA"/>
</dbReference>
<comment type="caution">
    <text evidence="1">The sequence shown here is derived from an EMBL/GenBank/DDBJ whole genome shotgun (WGS) entry which is preliminary data.</text>
</comment>
<accession>A0A0B2V6V7</accession>
<name>A0A0B2V6V7_TOXCA</name>
<evidence type="ECO:0000313" key="2">
    <source>
        <dbReference type="Proteomes" id="UP000031036"/>
    </source>
</evidence>
<protein>
    <submittedName>
        <fullName evidence="1">Uncharacterized protein</fullName>
    </submittedName>
</protein>
<sequence length="113" mass="13380">MSNLIEEQLFRKRDNVEIVFGYILKSTVVSSVLNTQFSIARHHYEQNLLCGCKYQLRAHERFEHSPRNVRQGKNAKKNLSMDQRSIKLKQHHAAKLLAFEQELDKMDKRLSRL</sequence>
<reference evidence="1 2" key="1">
    <citation type="submission" date="2014-11" db="EMBL/GenBank/DDBJ databases">
        <title>Genetic blueprint of the zoonotic pathogen Toxocara canis.</title>
        <authorList>
            <person name="Zhu X.-Q."/>
            <person name="Korhonen P.K."/>
            <person name="Cai H."/>
            <person name="Young N.D."/>
            <person name="Nejsum P."/>
            <person name="von Samson-Himmelstjerna G."/>
            <person name="Boag P.R."/>
            <person name="Tan P."/>
            <person name="Li Q."/>
            <person name="Min J."/>
            <person name="Yang Y."/>
            <person name="Wang X."/>
            <person name="Fang X."/>
            <person name="Hall R.S."/>
            <person name="Hofmann A."/>
            <person name="Sternberg P.W."/>
            <person name="Jex A.R."/>
            <person name="Gasser R.B."/>
        </authorList>
    </citation>
    <scope>NUCLEOTIDE SEQUENCE [LARGE SCALE GENOMIC DNA]</scope>
    <source>
        <strain evidence="1">PN_DK_2014</strain>
    </source>
</reference>
<proteinExistence type="predicted"/>